<proteinExistence type="predicted"/>
<dbReference type="Gene3D" id="3.30.420.40">
    <property type="match status" value="1"/>
</dbReference>
<evidence type="ECO:0000259" key="2">
    <source>
        <dbReference type="Pfam" id="PF21546"/>
    </source>
</evidence>
<name>A0A2G8QX52_9RHOB</name>
<evidence type="ECO:0000256" key="1">
    <source>
        <dbReference type="SAM" id="SignalP"/>
    </source>
</evidence>
<feature type="domain" description="Carbohydrate kinase FGGY C-terminal" evidence="2">
    <location>
        <begin position="6"/>
        <end position="179"/>
    </location>
</feature>
<dbReference type="AlphaFoldDB" id="A0A2G8QX52"/>
<sequence length="205" mass="21279">MLSKSAPFAAVSTGTWVIAMAVGGAAVQLDPDRDTLVNVSGTGAPVPSARFMGVREFEMIRDGSESLGTDTDAQRVLECGVMLLPAVEPGLGPFRGRAGGWTVTRESDGQKMFAPGYHVALMTDSCLSLSSARGPGIVEGPFARNPWYLQMLAALRPDGVEATLSATGTSSGATLLFAKDHVVRRGEEEVRLSSASSSGCATALS</sequence>
<gene>
    <name evidence="3" type="ORF">P775_27800</name>
</gene>
<comment type="caution">
    <text evidence="3">The sequence shown here is derived from an EMBL/GenBank/DDBJ whole genome shotgun (WGS) entry which is preliminary data.</text>
</comment>
<feature type="signal peptide" evidence="1">
    <location>
        <begin position="1"/>
        <end position="21"/>
    </location>
</feature>
<accession>A0A2G8QX52</accession>
<evidence type="ECO:0000313" key="3">
    <source>
        <dbReference type="EMBL" id="PIL13771.1"/>
    </source>
</evidence>
<keyword evidence="4" id="KW-1185">Reference proteome</keyword>
<organism evidence="3 4">
    <name type="scientific">Puniceibacterium antarcticum</name>
    <dbReference type="NCBI Taxonomy" id="1206336"/>
    <lineage>
        <taxon>Bacteria</taxon>
        <taxon>Pseudomonadati</taxon>
        <taxon>Pseudomonadota</taxon>
        <taxon>Alphaproteobacteria</taxon>
        <taxon>Rhodobacterales</taxon>
        <taxon>Paracoccaceae</taxon>
        <taxon>Puniceibacterium</taxon>
    </lineage>
</organism>
<keyword evidence="1" id="KW-0732">Signal</keyword>
<dbReference type="InterPro" id="IPR049382">
    <property type="entry name" value="FGGY_C_2"/>
</dbReference>
<dbReference type="EMBL" id="AWWI01000182">
    <property type="protein sequence ID" value="PIL13771.1"/>
    <property type="molecule type" value="Genomic_DNA"/>
</dbReference>
<protein>
    <recommendedName>
        <fullName evidence="2">Carbohydrate kinase FGGY C-terminal domain-containing protein</fullName>
    </recommendedName>
</protein>
<dbReference type="Proteomes" id="UP000231259">
    <property type="component" value="Unassembled WGS sequence"/>
</dbReference>
<dbReference type="Pfam" id="PF21546">
    <property type="entry name" value="FGGY_C_2"/>
    <property type="match status" value="1"/>
</dbReference>
<evidence type="ECO:0000313" key="4">
    <source>
        <dbReference type="Proteomes" id="UP000231259"/>
    </source>
</evidence>
<reference evidence="3 4" key="1">
    <citation type="submission" date="2013-09" db="EMBL/GenBank/DDBJ databases">
        <title>Genome sequencing of Phaeobacter antarcticus sp. nov. SM1211.</title>
        <authorList>
            <person name="Zhang X.-Y."/>
            <person name="Liu C."/>
            <person name="Chen X.-L."/>
            <person name="Xie B.-B."/>
            <person name="Qin Q.-L."/>
            <person name="Rong J.-C."/>
            <person name="Zhang Y.-Z."/>
        </authorList>
    </citation>
    <scope>NUCLEOTIDE SEQUENCE [LARGE SCALE GENOMIC DNA]</scope>
    <source>
        <strain evidence="3 4">SM1211</strain>
    </source>
</reference>
<feature type="chain" id="PRO_5013883333" description="Carbohydrate kinase FGGY C-terminal domain-containing protein" evidence="1">
    <location>
        <begin position="22"/>
        <end position="205"/>
    </location>
</feature>